<sequence length="478" mass="53458">MEVDDFETATAAFLAWLSRLGIQISPKIAIADLRSSGKNRGAVAVADIEEDEILFTIPRSSVFNTNTALNDSQLSFLRDAVAEMPSWLALTSAMLVEAARKESKWAPYFAILPQHLDSLVFWKDTELSELQASMVAKKIGKATAEEMFKHHIAPLGIENASPTMCHKVASVIMAYAFDIPEIADKEDNEDQDEDAEELVSDDGNGEKTILSIVPLADILNADADRNNARLCCDNEDLEMRAIRHISDGDEIFNDYGQLPRSDLLRRYGYLTDNYAVYDVAELSTHAILSQFRAREALHFPGHQALEPLPLPDLNKRIELAQREAIYEDAYDLSHPDSDGPSIPDELLALLYILLLDNENLAAIKASEIALPSRSKLSTGLVGQVLIKLLELREREYATTLEEDELILQSKNLPHRKAMAVQVRHGEKQVLRKAIQEAATFTASDKRMRGQKRENEVVASGTKRRQHQTDGDNKKARKR</sequence>
<dbReference type="PANTHER" id="PTHR13271:SF34">
    <property type="entry name" value="N-LYSINE METHYLTRANSFERASE SETD6"/>
    <property type="match status" value="1"/>
</dbReference>
<keyword evidence="2" id="KW-0808">Transferase</keyword>
<protein>
    <submittedName>
        <fullName evidence="6">SET domain-containing protein</fullName>
    </submittedName>
</protein>
<dbReference type="FunFam" id="3.90.1410.10:FF:000007">
    <property type="entry name" value="Ribosomal lysine N-methyltransferase 4"/>
    <property type="match status" value="1"/>
</dbReference>
<evidence type="ECO:0000256" key="4">
    <source>
        <dbReference type="SAM" id="MobiDB-lite"/>
    </source>
</evidence>
<evidence type="ECO:0000259" key="5">
    <source>
        <dbReference type="PROSITE" id="PS50280"/>
    </source>
</evidence>
<feature type="domain" description="SET" evidence="5">
    <location>
        <begin position="26"/>
        <end position="256"/>
    </location>
</feature>
<keyword evidence="7" id="KW-1185">Reference proteome</keyword>
<feature type="compositionally biased region" description="Basic and acidic residues" evidence="4">
    <location>
        <begin position="466"/>
        <end position="478"/>
    </location>
</feature>
<dbReference type="InterPro" id="IPR015353">
    <property type="entry name" value="Rubisco_LSMT_subst-bd"/>
</dbReference>
<evidence type="ECO:0000256" key="1">
    <source>
        <dbReference type="ARBA" id="ARBA00022603"/>
    </source>
</evidence>
<gene>
    <name evidence="6" type="ORF">LY89DRAFT_580606</name>
</gene>
<dbReference type="SUPFAM" id="SSF81822">
    <property type="entry name" value="RuBisCo LSMT C-terminal, substrate-binding domain"/>
    <property type="match status" value="1"/>
</dbReference>
<dbReference type="PANTHER" id="PTHR13271">
    <property type="entry name" value="UNCHARACTERIZED PUTATIVE METHYLTRANSFERASE"/>
    <property type="match status" value="1"/>
</dbReference>
<reference evidence="6 7" key="1">
    <citation type="submission" date="2015-10" db="EMBL/GenBank/DDBJ databases">
        <title>Full genome of DAOMC 229536 Phialocephala scopiformis, a fungal endophyte of spruce producing the potent anti-insectan compound rugulosin.</title>
        <authorList>
            <consortium name="DOE Joint Genome Institute"/>
            <person name="Walker A.K."/>
            <person name="Frasz S.L."/>
            <person name="Seifert K.A."/>
            <person name="Miller J.D."/>
            <person name="Mondo S.J."/>
            <person name="Labutti K."/>
            <person name="Lipzen A."/>
            <person name="Dockter R."/>
            <person name="Kennedy M."/>
            <person name="Grigoriev I.V."/>
            <person name="Spatafora J.W."/>
        </authorList>
    </citation>
    <scope>NUCLEOTIDE SEQUENCE [LARGE SCALE GENOMIC DNA]</scope>
    <source>
        <strain evidence="6 7">CBS 120377</strain>
    </source>
</reference>
<evidence type="ECO:0000313" key="7">
    <source>
        <dbReference type="Proteomes" id="UP000070700"/>
    </source>
</evidence>
<dbReference type="GO" id="GO:0005634">
    <property type="term" value="C:nucleus"/>
    <property type="evidence" value="ECO:0007669"/>
    <property type="project" value="TreeGrafter"/>
</dbReference>
<dbReference type="InParanoid" id="A0A194XIZ1"/>
<dbReference type="AlphaFoldDB" id="A0A194XIZ1"/>
<dbReference type="InterPro" id="IPR001214">
    <property type="entry name" value="SET_dom"/>
</dbReference>
<feature type="region of interest" description="Disordered" evidence="4">
    <location>
        <begin position="441"/>
        <end position="478"/>
    </location>
</feature>
<dbReference type="InterPro" id="IPR046341">
    <property type="entry name" value="SET_dom_sf"/>
</dbReference>
<dbReference type="Pfam" id="PF09273">
    <property type="entry name" value="Rubis-subs-bind"/>
    <property type="match status" value="1"/>
</dbReference>
<dbReference type="PROSITE" id="PS50280">
    <property type="entry name" value="SET"/>
    <property type="match status" value="1"/>
</dbReference>
<dbReference type="SUPFAM" id="SSF82199">
    <property type="entry name" value="SET domain"/>
    <property type="match status" value="1"/>
</dbReference>
<dbReference type="GeneID" id="28818794"/>
<dbReference type="Gene3D" id="3.90.1420.10">
    <property type="entry name" value="Rubisco LSMT, substrate-binding domain"/>
    <property type="match status" value="1"/>
</dbReference>
<proteinExistence type="predicted"/>
<dbReference type="RefSeq" id="XP_018074565.1">
    <property type="nucleotide sequence ID" value="XM_018209068.1"/>
</dbReference>
<organism evidence="6 7">
    <name type="scientific">Mollisia scopiformis</name>
    <name type="common">Conifer needle endophyte fungus</name>
    <name type="synonym">Phialocephala scopiformis</name>
    <dbReference type="NCBI Taxonomy" id="149040"/>
    <lineage>
        <taxon>Eukaryota</taxon>
        <taxon>Fungi</taxon>
        <taxon>Dikarya</taxon>
        <taxon>Ascomycota</taxon>
        <taxon>Pezizomycotina</taxon>
        <taxon>Leotiomycetes</taxon>
        <taxon>Helotiales</taxon>
        <taxon>Mollisiaceae</taxon>
        <taxon>Mollisia</taxon>
    </lineage>
</organism>
<keyword evidence="1" id="KW-0489">Methyltransferase</keyword>
<dbReference type="GO" id="GO:0032259">
    <property type="term" value="P:methylation"/>
    <property type="evidence" value="ECO:0007669"/>
    <property type="project" value="UniProtKB-KW"/>
</dbReference>
<dbReference type="KEGG" id="psco:LY89DRAFT_580606"/>
<dbReference type="InterPro" id="IPR050600">
    <property type="entry name" value="SETD3_SETD6_MTase"/>
</dbReference>
<dbReference type="STRING" id="149040.A0A194XIZ1"/>
<feature type="compositionally biased region" description="Basic and acidic residues" evidence="4">
    <location>
        <begin position="443"/>
        <end position="455"/>
    </location>
</feature>
<dbReference type="Pfam" id="PF00856">
    <property type="entry name" value="SET"/>
    <property type="match status" value="1"/>
</dbReference>
<dbReference type="Gene3D" id="3.90.1410.10">
    <property type="entry name" value="set domain protein methyltransferase, domain 1"/>
    <property type="match status" value="1"/>
</dbReference>
<accession>A0A194XIZ1</accession>
<evidence type="ECO:0000256" key="2">
    <source>
        <dbReference type="ARBA" id="ARBA00022679"/>
    </source>
</evidence>
<dbReference type="Proteomes" id="UP000070700">
    <property type="component" value="Unassembled WGS sequence"/>
</dbReference>
<dbReference type="FunCoup" id="A0A194XIZ1">
    <property type="interactions" value="291"/>
</dbReference>
<name>A0A194XIZ1_MOLSC</name>
<dbReference type="EMBL" id="KQ947410">
    <property type="protein sequence ID" value="KUJ20210.1"/>
    <property type="molecule type" value="Genomic_DNA"/>
</dbReference>
<keyword evidence="3" id="KW-0949">S-adenosyl-L-methionine</keyword>
<dbReference type="InterPro" id="IPR036464">
    <property type="entry name" value="Rubisco_LSMT_subst-bd_sf"/>
</dbReference>
<dbReference type="GO" id="GO:0016279">
    <property type="term" value="F:protein-lysine N-methyltransferase activity"/>
    <property type="evidence" value="ECO:0007669"/>
    <property type="project" value="TreeGrafter"/>
</dbReference>
<dbReference type="OrthoDB" id="341421at2759"/>
<evidence type="ECO:0000256" key="3">
    <source>
        <dbReference type="ARBA" id="ARBA00022691"/>
    </source>
</evidence>
<evidence type="ECO:0000313" key="6">
    <source>
        <dbReference type="EMBL" id="KUJ20210.1"/>
    </source>
</evidence>